<accession>A0AAV3Y9C4</accession>
<dbReference type="InterPro" id="IPR043502">
    <property type="entry name" value="DNA/RNA_pol_sf"/>
</dbReference>
<gene>
    <name evidence="1" type="ORF">PoB_001036100</name>
</gene>
<dbReference type="EMBL" id="BLXT01001244">
    <property type="protein sequence ID" value="GFN83855.1"/>
    <property type="molecule type" value="Genomic_DNA"/>
</dbReference>
<protein>
    <submittedName>
        <fullName evidence="1">Zinc finger protein</fullName>
    </submittedName>
</protein>
<name>A0AAV3Y9C4_9GAST</name>
<organism evidence="1 2">
    <name type="scientific">Plakobranchus ocellatus</name>
    <dbReference type="NCBI Taxonomy" id="259542"/>
    <lineage>
        <taxon>Eukaryota</taxon>
        <taxon>Metazoa</taxon>
        <taxon>Spiralia</taxon>
        <taxon>Lophotrochozoa</taxon>
        <taxon>Mollusca</taxon>
        <taxon>Gastropoda</taxon>
        <taxon>Heterobranchia</taxon>
        <taxon>Euthyneura</taxon>
        <taxon>Panpulmonata</taxon>
        <taxon>Sacoglossa</taxon>
        <taxon>Placobranchoidea</taxon>
        <taxon>Plakobranchidae</taxon>
        <taxon>Plakobranchus</taxon>
    </lineage>
</organism>
<dbReference type="AlphaFoldDB" id="A0AAV3Y9C4"/>
<keyword evidence="2" id="KW-1185">Reference proteome</keyword>
<comment type="caution">
    <text evidence="1">The sequence shown here is derived from an EMBL/GenBank/DDBJ whole genome shotgun (WGS) entry which is preliminary data.</text>
</comment>
<evidence type="ECO:0000313" key="2">
    <source>
        <dbReference type="Proteomes" id="UP000735302"/>
    </source>
</evidence>
<reference evidence="1 2" key="1">
    <citation type="journal article" date="2021" name="Elife">
        <title>Chloroplast acquisition without the gene transfer in kleptoplastic sea slugs, Plakobranchus ocellatus.</title>
        <authorList>
            <person name="Maeda T."/>
            <person name="Takahashi S."/>
            <person name="Yoshida T."/>
            <person name="Shimamura S."/>
            <person name="Takaki Y."/>
            <person name="Nagai Y."/>
            <person name="Toyoda A."/>
            <person name="Suzuki Y."/>
            <person name="Arimoto A."/>
            <person name="Ishii H."/>
            <person name="Satoh N."/>
            <person name="Nishiyama T."/>
            <person name="Hasebe M."/>
            <person name="Maruyama T."/>
            <person name="Minagawa J."/>
            <person name="Obokata J."/>
            <person name="Shigenobu S."/>
        </authorList>
    </citation>
    <scope>NUCLEOTIDE SEQUENCE [LARGE SCALE GENOMIC DNA]</scope>
</reference>
<sequence>MKMLLRGMDYVVDYVDIPTWEDNIRSLRDLFRRLQRANVTVRPTKYVLGARTINFLGHRLGEGTFRMRTLRPRPSPGASEVGDGTRGPLQVTGTYGAMWPAAGNHSYEPAQICVRTGAGWDNLDSVLNH</sequence>
<proteinExistence type="predicted"/>
<evidence type="ECO:0000313" key="1">
    <source>
        <dbReference type="EMBL" id="GFN83855.1"/>
    </source>
</evidence>
<dbReference type="InterPro" id="IPR043128">
    <property type="entry name" value="Rev_trsase/Diguanyl_cyclase"/>
</dbReference>
<dbReference type="Gene3D" id="3.30.70.270">
    <property type="match status" value="1"/>
</dbReference>
<dbReference type="SUPFAM" id="SSF56672">
    <property type="entry name" value="DNA/RNA polymerases"/>
    <property type="match status" value="1"/>
</dbReference>
<dbReference type="Proteomes" id="UP000735302">
    <property type="component" value="Unassembled WGS sequence"/>
</dbReference>